<dbReference type="EMBL" id="BKCJ010044233">
    <property type="protein sequence ID" value="GEW07526.1"/>
    <property type="molecule type" value="Genomic_DNA"/>
</dbReference>
<evidence type="ECO:0000256" key="1">
    <source>
        <dbReference type="SAM" id="MobiDB-lite"/>
    </source>
</evidence>
<organism evidence="2">
    <name type="scientific">Tanacetum cinerariifolium</name>
    <name type="common">Dalmatian daisy</name>
    <name type="synonym">Chrysanthemum cinerariifolium</name>
    <dbReference type="NCBI Taxonomy" id="118510"/>
    <lineage>
        <taxon>Eukaryota</taxon>
        <taxon>Viridiplantae</taxon>
        <taxon>Streptophyta</taxon>
        <taxon>Embryophyta</taxon>
        <taxon>Tracheophyta</taxon>
        <taxon>Spermatophyta</taxon>
        <taxon>Magnoliopsida</taxon>
        <taxon>eudicotyledons</taxon>
        <taxon>Gunneridae</taxon>
        <taxon>Pentapetalae</taxon>
        <taxon>asterids</taxon>
        <taxon>campanulids</taxon>
        <taxon>Asterales</taxon>
        <taxon>Asteraceae</taxon>
        <taxon>Asteroideae</taxon>
        <taxon>Anthemideae</taxon>
        <taxon>Anthemidinae</taxon>
        <taxon>Tanacetum</taxon>
    </lineage>
</organism>
<reference evidence="2" key="1">
    <citation type="journal article" date="2019" name="Sci. Rep.">
        <title>Draft genome of Tanacetum cinerariifolium, the natural source of mosquito coil.</title>
        <authorList>
            <person name="Yamashiro T."/>
            <person name="Shiraishi A."/>
            <person name="Satake H."/>
            <person name="Nakayama K."/>
        </authorList>
    </citation>
    <scope>NUCLEOTIDE SEQUENCE</scope>
</reference>
<accession>A0A699GU47</accession>
<gene>
    <name evidence="2" type="ORF">Tci_179502</name>
</gene>
<protein>
    <recommendedName>
        <fullName evidence="3">Integrase, catalytic region, zinc finger, CCHC-type, peptidase aspartic, catalytic</fullName>
    </recommendedName>
</protein>
<proteinExistence type="predicted"/>
<dbReference type="AlphaFoldDB" id="A0A699GU47"/>
<feature type="region of interest" description="Disordered" evidence="1">
    <location>
        <begin position="813"/>
        <end position="860"/>
    </location>
</feature>
<comment type="caution">
    <text evidence="2">The sequence shown here is derived from an EMBL/GenBank/DDBJ whole genome shotgun (WGS) entry which is preliminary data.</text>
</comment>
<evidence type="ECO:0000313" key="2">
    <source>
        <dbReference type="EMBL" id="GEW07526.1"/>
    </source>
</evidence>
<sequence length="860" mass="96835">MGLTEGKRGFEQTKECYLTEVIPFFKTLKEHFEGIQKALTKVIKEIKAIFDKLEAEVDQNAVNRKLFYIATNSELNVSRFSKMNDANTIVQAHCLELETELSKLKDKIQKDDHDVMETRSDADRTLNFRALDFQITQLTEKTLVLQEQNELSRVENAKVNSITRNFQINAKLKCVTINSVTPKVLAPGMYAIDVEPIPPRCRNNREVHLEYLKHLKESVATIHEIVKEARVERPLDSSLASACLYTKHSQELVEYATTQKTYVPMIPFTGVNSCTDASGSKPRSNTKKNRISLATSVNMKTVEDNPRTNESNLQKPNCVDSTIRSKRIVINSNSDSVCQTCNKCFISTNHDMCVIKYLNSMNASFLVKNIVRKVKQVWKPKLIKQVWKATGKVRTNVGYQWKPTRRIFTLGEQCPLTRFTQTKVVPAKQLKNVSTSKIVVTENLSHTSQKPLTRYQRRNKLNKVVQIVLWYLDSGCSKDMTGDRSWSMFTSVQASLFNDKMTSVHISSGLSLHRQMAYAENSSGLSGLVQNSVSPTPYVPPSKKDYEILFQPLFYEYFNPLPRVVSPVSTVVAAPRAVDPASSPSLTIIDQDVPSASTSPTIQEIRSQVTHQDDKESPIGECYWQSFSTGLTRSQLQGHAIWCYFDVNDNLISLGGNGVVEIYYLKGRIMAQFWDTMCFNSSTGLYSCQLDKQWFNLHKYILRDSLDITPTNDNNPYVAPSSSDTVIEYVNTLGYPSQDILCFRFFRVSFIAPTLTMLKGLGKSLFNPYKPFSLTGRILLRLYTETKRPLICLSQALGLLERMVGKYLEGGATESPKATKVTKPKAAKATKPAGDKAPKLTSTQPAKPKPAPTQPSKAVP</sequence>
<name>A0A699GU47_TANCI</name>
<evidence type="ECO:0008006" key="3">
    <source>
        <dbReference type="Google" id="ProtNLM"/>
    </source>
</evidence>